<evidence type="ECO:0008006" key="5">
    <source>
        <dbReference type="Google" id="ProtNLM"/>
    </source>
</evidence>
<reference evidence="3 4" key="1">
    <citation type="journal article" date="2019" name="J. Hered.">
        <title>An Improved Genome Assembly for Drosophila navojoa, the Basal Species in the mojavensis Cluster.</title>
        <authorList>
            <person name="Vanderlinde T."/>
            <person name="Dupim E.G."/>
            <person name="Nazario-Yepiz N.O."/>
            <person name="Carvalho A.B."/>
        </authorList>
    </citation>
    <scope>NUCLEOTIDE SEQUENCE [LARGE SCALE GENOMIC DNA]</scope>
    <source>
        <strain evidence="3">Navoj_Jal97</strain>
        <tissue evidence="3">Whole organism</tissue>
    </source>
</reference>
<comment type="caution">
    <text evidence="3">The sequence shown here is derived from an EMBL/GenBank/DDBJ whole genome shotgun (WGS) entry which is preliminary data.</text>
</comment>
<accession>A0A484AVK6</accession>
<dbReference type="InterPro" id="IPR001232">
    <property type="entry name" value="SKP1-like"/>
</dbReference>
<evidence type="ECO:0000256" key="1">
    <source>
        <dbReference type="ARBA" id="ARBA00009993"/>
    </source>
</evidence>
<evidence type="ECO:0000256" key="2">
    <source>
        <dbReference type="SAM" id="MobiDB-lite"/>
    </source>
</evidence>
<evidence type="ECO:0000313" key="3">
    <source>
        <dbReference type="EMBL" id="TDG40438.1"/>
    </source>
</evidence>
<evidence type="ECO:0000313" key="4">
    <source>
        <dbReference type="Proteomes" id="UP000295192"/>
    </source>
</evidence>
<dbReference type="GO" id="GO:0006511">
    <property type="term" value="P:ubiquitin-dependent protein catabolic process"/>
    <property type="evidence" value="ECO:0007669"/>
    <property type="project" value="InterPro"/>
</dbReference>
<protein>
    <recommendedName>
        <fullName evidence="5">SKP1 component POZ domain-containing protein</fullName>
    </recommendedName>
</protein>
<name>A0A484AVK6_DRONA</name>
<dbReference type="AlphaFoldDB" id="A0A484AVK6"/>
<proteinExistence type="inferred from homology"/>
<dbReference type="Proteomes" id="UP000295192">
    <property type="component" value="Unassembled WGS sequence"/>
</dbReference>
<comment type="similarity">
    <text evidence="1">Belongs to the SKP1 family.</text>
</comment>
<dbReference type="EMBL" id="LSRL02000566">
    <property type="protein sequence ID" value="TDG40438.1"/>
    <property type="molecule type" value="Genomic_DNA"/>
</dbReference>
<organism evidence="3 4">
    <name type="scientific">Drosophila navojoa</name>
    <name type="common">Fruit fly</name>
    <dbReference type="NCBI Taxonomy" id="7232"/>
    <lineage>
        <taxon>Eukaryota</taxon>
        <taxon>Metazoa</taxon>
        <taxon>Ecdysozoa</taxon>
        <taxon>Arthropoda</taxon>
        <taxon>Hexapoda</taxon>
        <taxon>Insecta</taxon>
        <taxon>Pterygota</taxon>
        <taxon>Neoptera</taxon>
        <taxon>Endopterygota</taxon>
        <taxon>Diptera</taxon>
        <taxon>Brachycera</taxon>
        <taxon>Muscomorpha</taxon>
        <taxon>Ephydroidea</taxon>
        <taxon>Drosophilidae</taxon>
        <taxon>Drosophila</taxon>
    </lineage>
</organism>
<gene>
    <name evidence="3" type="ORF">AWZ03_013140</name>
</gene>
<dbReference type="SMART" id="SM00512">
    <property type="entry name" value="Skp1"/>
    <property type="match status" value="1"/>
</dbReference>
<dbReference type="SUPFAM" id="SSF81382">
    <property type="entry name" value="Skp1 dimerisation domain-like"/>
    <property type="match status" value="1"/>
</dbReference>
<dbReference type="InterPro" id="IPR036296">
    <property type="entry name" value="SKP1-like_dim_sf"/>
</dbReference>
<dbReference type="STRING" id="7232.A0A484AVK6"/>
<dbReference type="Gene3D" id="3.30.710.10">
    <property type="entry name" value="Potassium Channel Kv1.1, Chain A"/>
    <property type="match status" value="1"/>
</dbReference>
<sequence length="386" mass="42771">MLALMTQSTMPRWLQCCNNAAGPGRSTPINIILQSCEEVEAAEEPAKPVGKRKSSRIPRMIRPLVRQTPAEGTAQQEAPAEVKPLRSSRLPVSSHRIAPWSNRPTPLAVDKAIELGARPTNVKGYSFSGFGTSKPDEHSAGVGVARGAGIMAAAGAAVVRSTRTSRCRMQLNYRDSLATPKAPSQAKLTGQLQLSQALRQRSYFQLCRPKCYTEPLLPPRRSLSPAVSPFVELPSGATLLCFECSDRKQVKVPSALINRFSPLLSERQQEPLFNYEEPIELSAVSARTLQRLILWMDHHAKDDIYALHKMQPIFSNSSSPHCTWDEDFLGSNLDEVLQLLLAANCLAVYPLVEHAMHYFIALIEQRNTDERNGSLSELQSELDELY</sequence>
<dbReference type="OMA" id="NAERICM"/>
<keyword evidence="4" id="KW-1185">Reference proteome</keyword>
<dbReference type="InterPro" id="IPR011333">
    <property type="entry name" value="SKP1/BTB/POZ_sf"/>
</dbReference>
<feature type="region of interest" description="Disordered" evidence="2">
    <location>
        <begin position="66"/>
        <end position="90"/>
    </location>
</feature>